<protein>
    <submittedName>
        <fullName evidence="7">WD40 repeat-like protein</fullName>
    </submittedName>
</protein>
<feature type="compositionally biased region" description="Acidic residues" evidence="6">
    <location>
        <begin position="75"/>
        <end position="87"/>
    </location>
</feature>
<dbReference type="Pfam" id="PF00400">
    <property type="entry name" value="WD40"/>
    <property type="match status" value="5"/>
</dbReference>
<dbReference type="PROSITE" id="PS50294">
    <property type="entry name" value="WD_REPEATS_REGION"/>
    <property type="match status" value="1"/>
</dbReference>
<keyword evidence="4" id="KW-0539">Nucleus</keyword>
<dbReference type="InterPro" id="IPR015943">
    <property type="entry name" value="WD40/YVTN_repeat-like_dom_sf"/>
</dbReference>
<dbReference type="InterPro" id="IPR036322">
    <property type="entry name" value="WD40_repeat_dom_sf"/>
</dbReference>
<evidence type="ECO:0000313" key="8">
    <source>
        <dbReference type="Proteomes" id="UP000076722"/>
    </source>
</evidence>
<dbReference type="OrthoDB" id="189968at2759"/>
<dbReference type="InterPro" id="IPR020472">
    <property type="entry name" value="WD40_PAC1"/>
</dbReference>
<reference evidence="7 8" key="1">
    <citation type="journal article" date="2016" name="Mol. Biol. Evol.">
        <title>Comparative Genomics of Early-Diverging Mushroom-Forming Fungi Provides Insights into the Origins of Lignocellulose Decay Capabilities.</title>
        <authorList>
            <person name="Nagy L.G."/>
            <person name="Riley R."/>
            <person name="Tritt A."/>
            <person name="Adam C."/>
            <person name="Daum C."/>
            <person name="Floudas D."/>
            <person name="Sun H."/>
            <person name="Yadav J.S."/>
            <person name="Pangilinan J."/>
            <person name="Larsson K.H."/>
            <person name="Matsuura K."/>
            <person name="Barry K."/>
            <person name="Labutti K."/>
            <person name="Kuo R."/>
            <person name="Ohm R.A."/>
            <person name="Bhattacharya S.S."/>
            <person name="Shirouzu T."/>
            <person name="Yoshinaga Y."/>
            <person name="Martin F.M."/>
            <person name="Grigoriev I.V."/>
            <person name="Hibbett D.S."/>
        </authorList>
    </citation>
    <scope>NUCLEOTIDE SEQUENCE [LARGE SCALE GENOMIC DNA]</scope>
    <source>
        <strain evidence="7 8">HHB9708</strain>
    </source>
</reference>
<dbReference type="PRINTS" id="PR00320">
    <property type="entry name" value="GPROTEINBRPT"/>
</dbReference>
<dbReference type="GO" id="GO:0034511">
    <property type="term" value="F:U3 snoRNA binding"/>
    <property type="evidence" value="ECO:0007669"/>
    <property type="project" value="InterPro"/>
</dbReference>
<accession>A0A164NSF4</accession>
<name>A0A164NSF4_9AGAM</name>
<dbReference type="PANTHER" id="PTHR19865:SF0">
    <property type="entry name" value="U3 SMALL NUCLEOLAR RNA-INTERACTING PROTEIN 2"/>
    <property type="match status" value="1"/>
</dbReference>
<feature type="compositionally biased region" description="Acidic residues" evidence="6">
    <location>
        <begin position="375"/>
        <end position="385"/>
    </location>
</feature>
<dbReference type="InterPro" id="IPR039241">
    <property type="entry name" value="Rrp9-like"/>
</dbReference>
<dbReference type="InterPro" id="IPR019775">
    <property type="entry name" value="WD40_repeat_CS"/>
</dbReference>
<feature type="region of interest" description="Disordered" evidence="6">
    <location>
        <begin position="1"/>
        <end position="91"/>
    </location>
</feature>
<gene>
    <name evidence="7" type="ORF">SISNIDRAFT_446342</name>
</gene>
<evidence type="ECO:0000256" key="3">
    <source>
        <dbReference type="ARBA" id="ARBA00022737"/>
    </source>
</evidence>
<keyword evidence="8" id="KW-1185">Reference proteome</keyword>
<dbReference type="PANTHER" id="PTHR19865">
    <property type="entry name" value="U3 SMALL NUCLEOLAR RNA INTERACTING PROTEIN 2"/>
    <property type="match status" value="1"/>
</dbReference>
<organism evidence="7 8">
    <name type="scientific">Sistotremastrum niveocremeum HHB9708</name>
    <dbReference type="NCBI Taxonomy" id="1314777"/>
    <lineage>
        <taxon>Eukaryota</taxon>
        <taxon>Fungi</taxon>
        <taxon>Dikarya</taxon>
        <taxon>Basidiomycota</taxon>
        <taxon>Agaricomycotina</taxon>
        <taxon>Agaricomycetes</taxon>
        <taxon>Sistotremastrales</taxon>
        <taxon>Sistotremastraceae</taxon>
        <taxon>Sertulicium</taxon>
        <taxon>Sertulicium niveocremeum</taxon>
    </lineage>
</organism>
<dbReference type="SMART" id="SM00320">
    <property type="entry name" value="WD40"/>
    <property type="match status" value="6"/>
</dbReference>
<dbReference type="InterPro" id="IPR001680">
    <property type="entry name" value="WD40_rpt"/>
</dbReference>
<dbReference type="STRING" id="1314777.A0A164NSF4"/>
<sequence length="577" mass="62857">MPDSFFSSSKKRKRPIAGPSKSASKHQSKASKPGKFQKKGNKTPVKNVKKRTQESDETDEDDDGDIDDLELRAEDVEEGSGEEDENETPAQKRLRLAKVYLDGLKEELGEGEFDAAEIDREIISARLQRDVLEHAGKVHLFIANSLSLISPPTLRLRSHKLPLTAATLSENGHYLFTSSKDGSISKHTLLPSPSPSPPTKTKTFRKIIVYKPQKKAKGKSKEPGVGSIREEVQNAAGHTDEVLCLAVSSDGKYLVSGGKDRKIGVWDVENESWIRAFTGHRDIISGITFRKGTHQIYTSSYDRTLKIHDLTTMGYVETLFGHQDPILSIDSLRGEVALSCGGRDKSVRYWKIGDETQLVFRGGGKSRLREVLEGGLEDEENEDGGEGGGGRGEKRFIEGSIDCVAMIDEVTFVSGGDSGSISLWNTQKKKPLFTIPVAHGLHTIQSSTEGPVSSPRWITSLGALRYSDTIASGSWDGEIRLWKLDEKLKSLSAMGTIGAMGFVNSLQLISVPGSYIDEAAWARPPSPPSSPPSTSVVLLSAALGQEPRLGRWMRMSGEEGARNVALVVALHCSSSSS</sequence>
<dbReference type="AlphaFoldDB" id="A0A164NSF4"/>
<evidence type="ECO:0000256" key="4">
    <source>
        <dbReference type="ARBA" id="ARBA00023242"/>
    </source>
</evidence>
<evidence type="ECO:0000256" key="6">
    <source>
        <dbReference type="SAM" id="MobiDB-lite"/>
    </source>
</evidence>
<keyword evidence="3" id="KW-0677">Repeat</keyword>
<dbReference type="Proteomes" id="UP000076722">
    <property type="component" value="Unassembled WGS sequence"/>
</dbReference>
<evidence type="ECO:0000256" key="5">
    <source>
        <dbReference type="PROSITE-ProRule" id="PRU00221"/>
    </source>
</evidence>
<comment type="subcellular location">
    <subcellularLocation>
        <location evidence="1">Nucleus</location>
    </subcellularLocation>
</comment>
<dbReference type="SUPFAM" id="SSF50978">
    <property type="entry name" value="WD40 repeat-like"/>
    <property type="match status" value="1"/>
</dbReference>
<feature type="region of interest" description="Disordered" evidence="6">
    <location>
        <begin position="373"/>
        <end position="392"/>
    </location>
</feature>
<dbReference type="FunFam" id="2.130.10.10:FF:000899">
    <property type="entry name" value="Chromosome 15, whole genome shotgun sequence"/>
    <property type="match status" value="1"/>
</dbReference>
<keyword evidence="2 5" id="KW-0853">WD repeat</keyword>
<evidence type="ECO:0000313" key="7">
    <source>
        <dbReference type="EMBL" id="KZS87993.1"/>
    </source>
</evidence>
<dbReference type="GO" id="GO:0032040">
    <property type="term" value="C:small-subunit processome"/>
    <property type="evidence" value="ECO:0007669"/>
    <property type="project" value="TreeGrafter"/>
</dbReference>
<dbReference type="EMBL" id="KV419441">
    <property type="protein sequence ID" value="KZS87993.1"/>
    <property type="molecule type" value="Genomic_DNA"/>
</dbReference>
<feature type="repeat" description="WD" evidence="5">
    <location>
        <begin position="319"/>
        <end position="360"/>
    </location>
</feature>
<feature type="repeat" description="WD" evidence="5">
    <location>
        <begin position="235"/>
        <end position="276"/>
    </location>
</feature>
<dbReference type="PROSITE" id="PS50082">
    <property type="entry name" value="WD_REPEATS_2"/>
    <property type="match status" value="3"/>
</dbReference>
<dbReference type="Gene3D" id="2.130.10.10">
    <property type="entry name" value="YVTN repeat-like/Quinoprotein amine dehydrogenase"/>
    <property type="match status" value="1"/>
</dbReference>
<evidence type="ECO:0000256" key="2">
    <source>
        <dbReference type="ARBA" id="ARBA00022574"/>
    </source>
</evidence>
<feature type="compositionally biased region" description="Acidic residues" evidence="6">
    <location>
        <begin position="55"/>
        <end position="68"/>
    </location>
</feature>
<evidence type="ECO:0000256" key="1">
    <source>
        <dbReference type="ARBA" id="ARBA00004123"/>
    </source>
</evidence>
<feature type="repeat" description="WD" evidence="5">
    <location>
        <begin position="277"/>
        <end position="318"/>
    </location>
</feature>
<dbReference type="PROSITE" id="PS00678">
    <property type="entry name" value="WD_REPEATS_1"/>
    <property type="match status" value="1"/>
</dbReference>
<proteinExistence type="predicted"/>